<evidence type="ECO:0000313" key="2">
    <source>
        <dbReference type="Proteomes" id="UP000237344"/>
    </source>
</evidence>
<dbReference type="InterPro" id="IPR036388">
    <property type="entry name" value="WH-like_DNA-bd_sf"/>
</dbReference>
<protein>
    <recommendedName>
        <fullName evidence="3">Excisionase</fullName>
    </recommendedName>
</protein>
<organism evidence="1 2">
    <name type="scientific">Novacetimonas maltaceti</name>
    <dbReference type="NCBI Taxonomy" id="1203393"/>
    <lineage>
        <taxon>Bacteria</taxon>
        <taxon>Pseudomonadati</taxon>
        <taxon>Pseudomonadota</taxon>
        <taxon>Alphaproteobacteria</taxon>
        <taxon>Acetobacterales</taxon>
        <taxon>Acetobacteraceae</taxon>
        <taxon>Novacetimonas</taxon>
    </lineage>
</organism>
<reference evidence="1 2" key="1">
    <citation type="submission" date="2018-01" db="EMBL/GenBank/DDBJ databases">
        <title>Draft Genome Sequence of Komagataeibacter maltaceti LMG 1529, a Vinegar Producing Acetic Acid Bacterium Isolated from Malt Vinegar Brewery Acetifiers.</title>
        <authorList>
            <person name="Zhang Q."/>
            <person name="Hollensteiner J."/>
            <person name="Poehlein A."/>
            <person name="Daniel R."/>
        </authorList>
    </citation>
    <scope>NUCLEOTIDE SEQUENCE [LARGE SCALE GENOMIC DNA]</scope>
    <source>
        <strain evidence="1 2">LMG 1529</strain>
    </source>
</reference>
<dbReference type="Gene3D" id="1.10.10.10">
    <property type="entry name" value="Winged helix-like DNA-binding domain superfamily/Winged helix DNA-binding domain"/>
    <property type="match status" value="1"/>
</dbReference>
<sequence length="76" mass="8534">MPNNELVGYKAIAHFFGWEVGGLGERRVLYLSQAHGMPVIRSGTGTPVRADPKALRAWVEQKKQESRKKQETAKRA</sequence>
<dbReference type="AlphaFoldDB" id="A0A2S3VX87"/>
<dbReference type="Proteomes" id="UP000237344">
    <property type="component" value="Unassembled WGS sequence"/>
</dbReference>
<comment type="caution">
    <text evidence="1">The sequence shown here is derived from an EMBL/GenBank/DDBJ whole genome shotgun (WGS) entry which is preliminary data.</text>
</comment>
<dbReference type="RefSeq" id="WP_146044257.1">
    <property type="nucleotide sequence ID" value="NZ_NKUE01000046.1"/>
</dbReference>
<evidence type="ECO:0008006" key="3">
    <source>
        <dbReference type="Google" id="ProtNLM"/>
    </source>
</evidence>
<accession>A0A2S3VX87</accession>
<name>A0A2S3VX87_9PROT</name>
<evidence type="ECO:0000313" key="1">
    <source>
        <dbReference type="EMBL" id="POF61205.1"/>
    </source>
</evidence>
<keyword evidence="2" id="KW-1185">Reference proteome</keyword>
<gene>
    <name evidence="1" type="ORF">KMAL_31810</name>
</gene>
<proteinExistence type="predicted"/>
<dbReference type="EMBL" id="POTC01000104">
    <property type="protein sequence ID" value="POF61205.1"/>
    <property type="molecule type" value="Genomic_DNA"/>
</dbReference>